<sequence length="172" mass="19788">MKIILIGYMASGKSLIGNDLAHVLNVKFIDLDHYIENKEGKTIQKIFSEKGEIFFRKIENKYLNDILNSESSLVLSLGGGTPCFSNNLEIIKGCFKSKSIYLNVSVHELSKRLIVEKENRPLVKYVQTEEDMLEFVGKHLFERLPYYNQVDIIINGNNSKEEIIEEILLNLF</sequence>
<dbReference type="PANTHER" id="PTHR21087">
    <property type="entry name" value="SHIKIMATE KINASE"/>
    <property type="match status" value="1"/>
</dbReference>
<comment type="subcellular location">
    <subcellularLocation>
        <location evidence="7">Cytoplasm</location>
    </subcellularLocation>
</comment>
<dbReference type="GO" id="GO:0009073">
    <property type="term" value="P:aromatic amino acid family biosynthetic process"/>
    <property type="evidence" value="ECO:0007669"/>
    <property type="project" value="UniProtKB-KW"/>
</dbReference>
<comment type="similarity">
    <text evidence="7">Belongs to the shikimate kinase family.</text>
</comment>
<evidence type="ECO:0000256" key="1">
    <source>
        <dbReference type="ARBA" id="ARBA00022605"/>
    </source>
</evidence>
<dbReference type="GO" id="GO:0004765">
    <property type="term" value="F:shikimate kinase activity"/>
    <property type="evidence" value="ECO:0007669"/>
    <property type="project" value="UniProtKB-UniRule"/>
</dbReference>
<dbReference type="GO" id="GO:0009423">
    <property type="term" value="P:chorismate biosynthetic process"/>
    <property type="evidence" value="ECO:0007669"/>
    <property type="project" value="UniProtKB-UniRule"/>
</dbReference>
<evidence type="ECO:0000313" key="9">
    <source>
        <dbReference type="Proteomes" id="UP000324550"/>
    </source>
</evidence>
<evidence type="ECO:0000256" key="4">
    <source>
        <dbReference type="ARBA" id="ARBA00022777"/>
    </source>
</evidence>
<evidence type="ECO:0000256" key="7">
    <source>
        <dbReference type="HAMAP-Rule" id="MF_00109"/>
    </source>
</evidence>
<dbReference type="AlphaFoldDB" id="A0A5D0G3Q1"/>
<dbReference type="InterPro" id="IPR027417">
    <property type="entry name" value="P-loop_NTPase"/>
</dbReference>
<feature type="binding site" evidence="7">
    <location>
        <position position="79"/>
    </location>
    <ligand>
        <name>substrate</name>
    </ligand>
</feature>
<dbReference type="RefSeq" id="WP_148456832.1">
    <property type="nucleotide sequence ID" value="NZ_VSFC01000060.1"/>
</dbReference>
<protein>
    <recommendedName>
        <fullName evidence="7">Shikimate kinase</fullName>
        <shortName evidence="7">SK</shortName>
        <ecNumber evidence="7">2.7.1.71</ecNumber>
    </recommendedName>
</protein>
<dbReference type="GO" id="GO:0008652">
    <property type="term" value="P:amino acid biosynthetic process"/>
    <property type="evidence" value="ECO:0007669"/>
    <property type="project" value="UniProtKB-KW"/>
</dbReference>
<organism evidence="8 9">
    <name type="scientific">Formosa maritima</name>
    <dbReference type="NCBI Taxonomy" id="2592046"/>
    <lineage>
        <taxon>Bacteria</taxon>
        <taxon>Pseudomonadati</taxon>
        <taxon>Bacteroidota</taxon>
        <taxon>Flavobacteriia</taxon>
        <taxon>Flavobacteriales</taxon>
        <taxon>Flavobacteriaceae</taxon>
        <taxon>Formosa</taxon>
    </lineage>
</organism>
<comment type="cofactor">
    <cofactor evidence="7">
        <name>Mg(2+)</name>
        <dbReference type="ChEBI" id="CHEBI:18420"/>
    </cofactor>
    <text evidence="7">Binds 1 Mg(2+) ion per subunit.</text>
</comment>
<dbReference type="EMBL" id="VSFC01000060">
    <property type="protein sequence ID" value="TYA52507.1"/>
    <property type="molecule type" value="Genomic_DNA"/>
</dbReference>
<keyword evidence="1 7" id="KW-0028">Amino-acid biosynthesis</keyword>
<comment type="caution">
    <text evidence="8">The sequence shown here is derived from an EMBL/GenBank/DDBJ whole genome shotgun (WGS) entry which is preliminary data.</text>
</comment>
<keyword evidence="4 7" id="KW-0418">Kinase</keyword>
<dbReference type="HAMAP" id="MF_00109">
    <property type="entry name" value="Shikimate_kinase"/>
    <property type="match status" value="1"/>
</dbReference>
<comment type="caution">
    <text evidence="7">Lacks conserved residue(s) required for the propagation of feature annotation.</text>
</comment>
<dbReference type="GO" id="GO:0005829">
    <property type="term" value="C:cytosol"/>
    <property type="evidence" value="ECO:0007669"/>
    <property type="project" value="TreeGrafter"/>
</dbReference>
<keyword evidence="3 7" id="KW-0547">Nucleotide-binding</keyword>
<dbReference type="InterPro" id="IPR031322">
    <property type="entry name" value="Shikimate/glucono_kinase"/>
</dbReference>
<evidence type="ECO:0000256" key="2">
    <source>
        <dbReference type="ARBA" id="ARBA00022679"/>
    </source>
</evidence>
<keyword evidence="7" id="KW-0460">Magnesium</keyword>
<dbReference type="InterPro" id="IPR000623">
    <property type="entry name" value="Shikimate_kinase/TSH1"/>
</dbReference>
<keyword evidence="2 7" id="KW-0808">Transferase</keyword>
<dbReference type="PRINTS" id="PR01100">
    <property type="entry name" value="SHIKIMTKNASE"/>
</dbReference>
<feature type="binding site" evidence="7">
    <location>
        <position position="14"/>
    </location>
    <ligand>
        <name>Mg(2+)</name>
        <dbReference type="ChEBI" id="CHEBI:18420"/>
    </ligand>
</feature>
<dbReference type="PANTHER" id="PTHR21087:SF16">
    <property type="entry name" value="SHIKIMATE KINASE 1, CHLOROPLASTIC"/>
    <property type="match status" value="1"/>
</dbReference>
<comment type="pathway">
    <text evidence="7">Metabolic intermediate biosynthesis; chorismate biosynthesis; chorismate from D-erythrose 4-phosphate and phosphoenolpyruvate: step 5/7.</text>
</comment>
<dbReference type="SUPFAM" id="SSF52540">
    <property type="entry name" value="P-loop containing nucleoside triphosphate hydrolases"/>
    <property type="match status" value="1"/>
</dbReference>
<keyword evidence="5 7" id="KW-0067">ATP-binding</keyword>
<keyword evidence="9" id="KW-1185">Reference proteome</keyword>
<gene>
    <name evidence="7" type="primary">aroK</name>
    <name evidence="8" type="ORF">FVF61_12250</name>
</gene>
<reference evidence="8 9" key="1">
    <citation type="submission" date="2019-08" db="EMBL/GenBank/DDBJ databases">
        <title>Formosa sediminis sp. nov., isolated from marine sediment.</title>
        <authorList>
            <person name="Cao W.R."/>
        </authorList>
    </citation>
    <scope>NUCLEOTIDE SEQUENCE [LARGE SCALE GENOMIC DNA]</scope>
    <source>
        <strain evidence="8 9">1494</strain>
    </source>
</reference>
<feature type="binding site" evidence="7">
    <location>
        <position position="56"/>
    </location>
    <ligand>
        <name>substrate</name>
    </ligand>
</feature>
<name>A0A5D0G3Q1_9FLAO</name>
<dbReference type="EC" id="2.7.1.71" evidence="7"/>
<evidence type="ECO:0000313" key="8">
    <source>
        <dbReference type="EMBL" id="TYA52507.1"/>
    </source>
</evidence>
<dbReference type="GO" id="GO:0005524">
    <property type="term" value="F:ATP binding"/>
    <property type="evidence" value="ECO:0007669"/>
    <property type="project" value="UniProtKB-UniRule"/>
</dbReference>
<feature type="binding site" evidence="7">
    <location>
        <position position="120"/>
    </location>
    <ligand>
        <name>ATP</name>
        <dbReference type="ChEBI" id="CHEBI:30616"/>
    </ligand>
</feature>
<keyword evidence="6 7" id="KW-0057">Aromatic amino acid biosynthesis</keyword>
<proteinExistence type="inferred from homology"/>
<keyword evidence="7" id="KW-0479">Metal-binding</keyword>
<feature type="binding site" evidence="7">
    <location>
        <position position="143"/>
    </location>
    <ligand>
        <name>substrate</name>
    </ligand>
</feature>
<comment type="catalytic activity">
    <reaction evidence="7">
        <text>shikimate + ATP = 3-phosphoshikimate + ADP + H(+)</text>
        <dbReference type="Rhea" id="RHEA:13121"/>
        <dbReference type="ChEBI" id="CHEBI:15378"/>
        <dbReference type="ChEBI" id="CHEBI:30616"/>
        <dbReference type="ChEBI" id="CHEBI:36208"/>
        <dbReference type="ChEBI" id="CHEBI:145989"/>
        <dbReference type="ChEBI" id="CHEBI:456216"/>
        <dbReference type="EC" id="2.7.1.71"/>
    </reaction>
</comment>
<dbReference type="OrthoDB" id="9800332at2"/>
<dbReference type="Proteomes" id="UP000324550">
    <property type="component" value="Unassembled WGS sequence"/>
</dbReference>
<dbReference type="GO" id="GO:0000287">
    <property type="term" value="F:magnesium ion binding"/>
    <property type="evidence" value="ECO:0007669"/>
    <property type="project" value="UniProtKB-UniRule"/>
</dbReference>
<evidence type="ECO:0000256" key="6">
    <source>
        <dbReference type="ARBA" id="ARBA00023141"/>
    </source>
</evidence>
<evidence type="ECO:0000256" key="5">
    <source>
        <dbReference type="ARBA" id="ARBA00022840"/>
    </source>
</evidence>
<comment type="function">
    <text evidence="7">Catalyzes the specific phosphorylation of the 3-hydroxyl group of shikimic acid using ATP as a cosubstrate.</text>
</comment>
<feature type="binding site" evidence="7">
    <location>
        <begin position="10"/>
        <end position="15"/>
    </location>
    <ligand>
        <name>ATP</name>
        <dbReference type="ChEBI" id="CHEBI:30616"/>
    </ligand>
</feature>
<accession>A0A5D0G3Q1</accession>
<comment type="subunit">
    <text evidence="7">Monomer.</text>
</comment>
<dbReference type="CDD" id="cd00464">
    <property type="entry name" value="SK"/>
    <property type="match status" value="1"/>
</dbReference>
<feature type="binding site" evidence="7">
    <location>
        <position position="32"/>
    </location>
    <ligand>
        <name>substrate</name>
    </ligand>
</feature>
<keyword evidence="7" id="KW-0963">Cytoplasm</keyword>
<dbReference type="Pfam" id="PF01202">
    <property type="entry name" value="SKI"/>
    <property type="match status" value="1"/>
</dbReference>
<evidence type="ECO:0000256" key="3">
    <source>
        <dbReference type="ARBA" id="ARBA00022741"/>
    </source>
</evidence>
<dbReference type="UniPathway" id="UPA00053">
    <property type="reaction ID" value="UER00088"/>
</dbReference>
<dbReference type="Gene3D" id="3.40.50.300">
    <property type="entry name" value="P-loop containing nucleotide triphosphate hydrolases"/>
    <property type="match status" value="1"/>
</dbReference>